<feature type="transmembrane region" description="Helical" evidence="1">
    <location>
        <begin position="243"/>
        <end position="264"/>
    </location>
</feature>
<reference evidence="3" key="1">
    <citation type="journal article" date="2020" name="Phytopathology">
        <title>Genome sequence of the chestnut blight fungus Cryphonectria parasitica EP155: A fundamental resource for an archetypical invasive plant pathogen.</title>
        <authorList>
            <person name="Crouch J.A."/>
            <person name="Dawe A."/>
            <person name="Aerts A."/>
            <person name="Barry K."/>
            <person name="Churchill A.C.L."/>
            <person name="Grimwood J."/>
            <person name="Hillman B."/>
            <person name="Milgroom M.G."/>
            <person name="Pangilinan J."/>
            <person name="Smith M."/>
            <person name="Salamov A."/>
            <person name="Schmutz J."/>
            <person name="Yadav J."/>
            <person name="Grigoriev I.V."/>
            <person name="Nuss D."/>
        </authorList>
    </citation>
    <scope>NUCLEOTIDE SEQUENCE</scope>
    <source>
        <strain evidence="3">EP155</strain>
    </source>
</reference>
<evidence type="ECO:0000313" key="3">
    <source>
        <dbReference type="EMBL" id="KAF3762926.1"/>
    </source>
</evidence>
<dbReference type="AlphaFoldDB" id="A0A9P4XXY9"/>
<feature type="transmembrane region" description="Helical" evidence="1">
    <location>
        <begin position="60"/>
        <end position="77"/>
    </location>
</feature>
<evidence type="ECO:0000313" key="4">
    <source>
        <dbReference type="Proteomes" id="UP000803844"/>
    </source>
</evidence>
<dbReference type="EMBL" id="MU032350">
    <property type="protein sequence ID" value="KAF3762926.1"/>
    <property type="molecule type" value="Genomic_DNA"/>
</dbReference>
<organism evidence="3 4">
    <name type="scientific">Cryphonectria parasitica (strain ATCC 38755 / EP155)</name>
    <dbReference type="NCBI Taxonomy" id="660469"/>
    <lineage>
        <taxon>Eukaryota</taxon>
        <taxon>Fungi</taxon>
        <taxon>Dikarya</taxon>
        <taxon>Ascomycota</taxon>
        <taxon>Pezizomycotina</taxon>
        <taxon>Sordariomycetes</taxon>
        <taxon>Sordariomycetidae</taxon>
        <taxon>Diaporthales</taxon>
        <taxon>Cryphonectriaceae</taxon>
        <taxon>Cryphonectria-Endothia species complex</taxon>
        <taxon>Cryphonectria</taxon>
    </lineage>
</organism>
<dbReference type="Pfam" id="PF24800">
    <property type="entry name" value="DUF7702"/>
    <property type="match status" value="1"/>
</dbReference>
<feature type="transmembrane region" description="Helical" evidence="1">
    <location>
        <begin position="203"/>
        <end position="223"/>
    </location>
</feature>
<dbReference type="RefSeq" id="XP_040773905.1">
    <property type="nucleotide sequence ID" value="XM_040925590.1"/>
</dbReference>
<feature type="transmembrane region" description="Helical" evidence="1">
    <location>
        <begin position="28"/>
        <end position="48"/>
    </location>
</feature>
<dbReference type="PANTHER" id="PTHR42109">
    <property type="entry name" value="UNPLACED GENOMIC SCAFFOLD UM_SCAF_CONTIG_1.265, WHOLE GENOME SHOTGUN SEQUENCE"/>
    <property type="match status" value="1"/>
</dbReference>
<evidence type="ECO:0000256" key="1">
    <source>
        <dbReference type="SAM" id="Phobius"/>
    </source>
</evidence>
<accession>A0A9P4XXY9</accession>
<protein>
    <recommendedName>
        <fullName evidence="2">DUF7702 domain-containing protein</fullName>
    </recommendedName>
</protein>
<comment type="caution">
    <text evidence="3">The sequence shown here is derived from an EMBL/GenBank/DDBJ whole genome shotgun (WGS) entry which is preliminary data.</text>
</comment>
<dbReference type="OrthoDB" id="2560628at2759"/>
<proteinExistence type="predicted"/>
<dbReference type="InterPro" id="IPR056119">
    <property type="entry name" value="DUF7702"/>
</dbReference>
<dbReference type="Proteomes" id="UP000803844">
    <property type="component" value="Unassembled WGS sequence"/>
</dbReference>
<feature type="transmembrane region" description="Helical" evidence="1">
    <location>
        <begin position="164"/>
        <end position="182"/>
    </location>
</feature>
<name>A0A9P4XXY9_CRYP1</name>
<feature type="transmembrane region" description="Helical" evidence="1">
    <location>
        <begin position="126"/>
        <end position="144"/>
    </location>
</feature>
<evidence type="ECO:0000259" key="2">
    <source>
        <dbReference type="Pfam" id="PF24800"/>
    </source>
</evidence>
<feature type="transmembrane region" description="Helical" evidence="1">
    <location>
        <begin position="83"/>
        <end position="105"/>
    </location>
</feature>
<keyword evidence="1" id="KW-1133">Transmembrane helix</keyword>
<keyword evidence="1" id="KW-0812">Transmembrane</keyword>
<keyword evidence="1" id="KW-0472">Membrane</keyword>
<keyword evidence="4" id="KW-1185">Reference proteome</keyword>
<feature type="domain" description="DUF7702" evidence="2">
    <location>
        <begin position="29"/>
        <end position="246"/>
    </location>
</feature>
<gene>
    <name evidence="3" type="ORF">M406DRAFT_72895</name>
</gene>
<sequence>MSSLSDVVINAARATVDIPPPPQSVINLAWADLIFAFIFLFINGWIAWKHGKAGMVCWQILLPAFIARIIADIYQIINKDQPMIPTAVSTMTASAVLACISLALIGIIYECNTILPTKPKAWSEKIILGVLHLFNTGGIAVATYGGSASATGEGGVINQSLYRIGTLILLFVLFSVCGWMWPTFRKIQRYSRFHPNARPARHMFWAAVAAMAFWLLRLAYDTFYAYDHLTELDPVMGTFGTKLVLVFGTYLGASIALLAGGWLGMSKIPLDMTMELVTSSEERQEDVEMLVHRK</sequence>
<dbReference type="GeneID" id="63842719"/>
<dbReference type="PANTHER" id="PTHR42109:SF2">
    <property type="entry name" value="INTEGRAL MEMBRANE PROTEIN"/>
    <property type="match status" value="1"/>
</dbReference>